<proteinExistence type="predicted"/>
<protein>
    <submittedName>
        <fullName evidence="1">Uncharacterized protein</fullName>
    </submittedName>
</protein>
<dbReference type="EMBL" id="JBHTGP010000006">
    <property type="protein sequence ID" value="MFD0685496.1"/>
    <property type="molecule type" value="Genomic_DNA"/>
</dbReference>
<dbReference type="RefSeq" id="WP_131755547.1">
    <property type="nucleotide sequence ID" value="NZ_CAACUY010000006.1"/>
</dbReference>
<evidence type="ECO:0000313" key="1">
    <source>
        <dbReference type="EMBL" id="MFD0685496.1"/>
    </source>
</evidence>
<keyword evidence="2" id="KW-1185">Reference proteome</keyword>
<gene>
    <name evidence="1" type="ORF">ACFQZM_13375</name>
</gene>
<evidence type="ECO:0000313" key="2">
    <source>
        <dbReference type="Proteomes" id="UP001597063"/>
    </source>
</evidence>
<dbReference type="Proteomes" id="UP001597063">
    <property type="component" value="Unassembled WGS sequence"/>
</dbReference>
<accession>A0ABW2XMJ8</accession>
<name>A0ABW2XMJ8_9ACTN</name>
<reference evidence="2" key="1">
    <citation type="journal article" date="2019" name="Int. J. Syst. Evol. Microbiol.">
        <title>The Global Catalogue of Microorganisms (GCM) 10K type strain sequencing project: providing services to taxonomists for standard genome sequencing and annotation.</title>
        <authorList>
            <consortium name="The Broad Institute Genomics Platform"/>
            <consortium name="The Broad Institute Genome Sequencing Center for Infectious Disease"/>
            <person name="Wu L."/>
            <person name="Ma J."/>
        </authorList>
    </citation>
    <scope>NUCLEOTIDE SEQUENCE [LARGE SCALE GENOMIC DNA]</scope>
    <source>
        <strain evidence="2">JCM 9371</strain>
    </source>
</reference>
<sequence>MLPTPATTATITQPPALRPYGLRFAQRLSAAVTQTPPDLTYCPRRQQTLAGGSPLAAQPGLLRAYSVTWGTTDRDNKTDDNG</sequence>
<organism evidence="1 2">
    <name type="scientific">Actinomadura fibrosa</name>
    <dbReference type="NCBI Taxonomy" id="111802"/>
    <lineage>
        <taxon>Bacteria</taxon>
        <taxon>Bacillati</taxon>
        <taxon>Actinomycetota</taxon>
        <taxon>Actinomycetes</taxon>
        <taxon>Streptosporangiales</taxon>
        <taxon>Thermomonosporaceae</taxon>
        <taxon>Actinomadura</taxon>
    </lineage>
</organism>
<comment type="caution">
    <text evidence="1">The sequence shown here is derived from an EMBL/GenBank/DDBJ whole genome shotgun (WGS) entry which is preliminary data.</text>
</comment>